<dbReference type="OrthoDB" id="9795622at2"/>
<dbReference type="GO" id="GO:0008081">
    <property type="term" value="F:phosphoric diester hydrolase activity"/>
    <property type="evidence" value="ECO:0007669"/>
    <property type="project" value="InterPro"/>
</dbReference>
<keyword evidence="2" id="KW-1185">Reference proteome</keyword>
<accession>A0A5B9DS22</accession>
<protein>
    <submittedName>
        <fullName evidence="1">Glycerophosphodiester phosphodiesterase</fullName>
    </submittedName>
</protein>
<sequence length="328" mass="35765">MLRKILIGLAVFIALVFVWNASWRVTPPADAKVALIAHRGVHQTFDNNGLGNDGCSAERIETPTHGFFENTLPSMEAAFAAGADIVEFDIHPTTDGQLAVLHDWTLDCHTEASGVTREQSMAFLKTLDIAYGYTADGGKTFPFRGQGVGMMPELREVLAAFPEGRFLVNFKSNEQREADMLAAVVNDDPVWRAEIWGVYGGDPPTMRAQQLLGIDNAWTRKATIDCVTQYAGLGWTGYVPGPCHNTRIMLPINVAPWLWGWPNLLLERMHAAGSEVILLGAFEAGDPGTSGIDTLEELAKVPQGFDGYIWTNRIEVIGPALKGTPEGV</sequence>
<dbReference type="EMBL" id="CP041690">
    <property type="protein sequence ID" value="QEE21228.1"/>
    <property type="molecule type" value="Genomic_DNA"/>
</dbReference>
<reference evidence="1 2" key="1">
    <citation type="journal article" date="2015" name="Int. J. Syst. Evol. Microbiol.">
        <title>Youhaiella tibetensis gen. nov., sp. nov., isolated from subsurface sediment.</title>
        <authorList>
            <person name="Wang Y.X."/>
            <person name="Huang F.Q."/>
            <person name="Nogi Y."/>
            <person name="Pang S.J."/>
            <person name="Wang P.K."/>
            <person name="Lv J."/>
        </authorList>
    </citation>
    <scope>NUCLEOTIDE SEQUENCE [LARGE SCALE GENOMIC DNA]</scope>
    <source>
        <strain evidence="2">fig4</strain>
    </source>
</reference>
<dbReference type="InterPro" id="IPR017946">
    <property type="entry name" value="PLC-like_Pdiesterase_TIM-brl"/>
</dbReference>
<name>A0A5B9DS22_9HYPH</name>
<dbReference type="GO" id="GO:0006629">
    <property type="term" value="P:lipid metabolic process"/>
    <property type="evidence" value="ECO:0007669"/>
    <property type="project" value="InterPro"/>
</dbReference>
<dbReference type="PROSITE" id="PS51704">
    <property type="entry name" value="GP_PDE"/>
    <property type="match status" value="1"/>
</dbReference>
<proteinExistence type="predicted"/>
<dbReference type="SUPFAM" id="SSF51695">
    <property type="entry name" value="PLC-like phosphodiesterases"/>
    <property type="match status" value="1"/>
</dbReference>
<dbReference type="KEGG" id="yti:FNA67_14020"/>
<dbReference type="PANTHER" id="PTHR43805:SF1">
    <property type="entry name" value="GP-PDE DOMAIN-CONTAINING PROTEIN"/>
    <property type="match status" value="1"/>
</dbReference>
<gene>
    <name evidence="1" type="ORF">FNA67_14020</name>
</gene>
<dbReference type="AlphaFoldDB" id="A0A5B9DS22"/>
<dbReference type="Gene3D" id="3.20.20.190">
    <property type="entry name" value="Phosphatidylinositol (PI) phosphodiesterase"/>
    <property type="match status" value="1"/>
</dbReference>
<evidence type="ECO:0000313" key="1">
    <source>
        <dbReference type="EMBL" id="QEE21228.1"/>
    </source>
</evidence>
<dbReference type="Proteomes" id="UP000321062">
    <property type="component" value="Chromosome"/>
</dbReference>
<organism evidence="1 2">
    <name type="scientific">Paradevosia tibetensis</name>
    <dbReference type="NCBI Taxonomy" id="1447062"/>
    <lineage>
        <taxon>Bacteria</taxon>
        <taxon>Pseudomonadati</taxon>
        <taxon>Pseudomonadota</taxon>
        <taxon>Alphaproteobacteria</taxon>
        <taxon>Hyphomicrobiales</taxon>
        <taxon>Devosiaceae</taxon>
        <taxon>Paradevosia</taxon>
    </lineage>
</organism>
<dbReference type="PANTHER" id="PTHR43805">
    <property type="entry name" value="GLYCEROPHOSPHORYL DIESTER PHOSPHODIESTERASE"/>
    <property type="match status" value="1"/>
</dbReference>
<dbReference type="InterPro" id="IPR030395">
    <property type="entry name" value="GP_PDE_dom"/>
</dbReference>
<evidence type="ECO:0000313" key="2">
    <source>
        <dbReference type="Proteomes" id="UP000321062"/>
    </source>
</evidence>
<dbReference type="Pfam" id="PF03009">
    <property type="entry name" value="GDPD"/>
    <property type="match status" value="1"/>
</dbReference>